<accession>A0A6G0TEJ8</accession>
<organism evidence="2 3">
    <name type="scientific">Aphis glycines</name>
    <name type="common">Soybean aphid</name>
    <dbReference type="NCBI Taxonomy" id="307491"/>
    <lineage>
        <taxon>Eukaryota</taxon>
        <taxon>Metazoa</taxon>
        <taxon>Ecdysozoa</taxon>
        <taxon>Arthropoda</taxon>
        <taxon>Hexapoda</taxon>
        <taxon>Insecta</taxon>
        <taxon>Pterygota</taxon>
        <taxon>Neoptera</taxon>
        <taxon>Paraneoptera</taxon>
        <taxon>Hemiptera</taxon>
        <taxon>Sternorrhyncha</taxon>
        <taxon>Aphidomorpha</taxon>
        <taxon>Aphidoidea</taxon>
        <taxon>Aphididae</taxon>
        <taxon>Aphidini</taxon>
        <taxon>Aphis</taxon>
        <taxon>Aphis</taxon>
    </lineage>
</organism>
<dbReference type="EMBL" id="VYZN01000041">
    <property type="protein sequence ID" value="KAE9531589.1"/>
    <property type="molecule type" value="Genomic_DNA"/>
</dbReference>
<reference evidence="2 3" key="1">
    <citation type="submission" date="2019-08" db="EMBL/GenBank/DDBJ databases">
        <title>The genome of the soybean aphid Biotype 1, its phylome, world population structure and adaptation to the North American continent.</title>
        <authorList>
            <person name="Giordano R."/>
            <person name="Donthu R.K."/>
            <person name="Hernandez A.G."/>
            <person name="Wright C.L."/>
            <person name="Zimin A.V."/>
        </authorList>
    </citation>
    <scope>NUCLEOTIDE SEQUENCE [LARGE SCALE GENOMIC DNA]</scope>
    <source>
        <tissue evidence="2">Whole aphids</tissue>
    </source>
</reference>
<name>A0A6G0TEJ8_APHGL</name>
<keyword evidence="1" id="KW-0812">Transmembrane</keyword>
<evidence type="ECO:0000313" key="2">
    <source>
        <dbReference type="EMBL" id="KAE9531589.1"/>
    </source>
</evidence>
<sequence>MFLQHQVTTILNYDKLIALLCYLIYAILGLIVFVIFYENILINYFQQSSKDVWISIIAAIEVSADNIFGNVIQKSSSGLDEPITNTKLPGSQNTLIMFNITHILLGHPHVKHPETFDFHMEAFCLVINVHKNNTCMMILIKFQIDCKVSFPSSESNKFKLNSSPGYMKNISSTCSRLKAICIWIKSRMITTYSDINIIEIYPLFCSLRNISLKHKRNTKSLKYINLHKTINLKSESIDYQVLSVFNLTDNFYILYNIMHNFHCTQIRKLEKNSHSIILSKREVFIFTIKYSYYLILYINNYNQYFKNIIGIFSSSIDFILRILIPQFSESTNLILIV</sequence>
<comment type="caution">
    <text evidence="2">The sequence shown here is derived from an EMBL/GenBank/DDBJ whole genome shotgun (WGS) entry which is preliminary data.</text>
</comment>
<evidence type="ECO:0000256" key="1">
    <source>
        <dbReference type="SAM" id="Phobius"/>
    </source>
</evidence>
<gene>
    <name evidence="2" type="ORF">AGLY_010795</name>
</gene>
<dbReference type="AlphaFoldDB" id="A0A6G0TEJ8"/>
<feature type="transmembrane region" description="Helical" evidence="1">
    <location>
        <begin position="16"/>
        <end position="37"/>
    </location>
</feature>
<proteinExistence type="predicted"/>
<evidence type="ECO:0000313" key="3">
    <source>
        <dbReference type="Proteomes" id="UP000475862"/>
    </source>
</evidence>
<dbReference type="Proteomes" id="UP000475862">
    <property type="component" value="Unassembled WGS sequence"/>
</dbReference>
<keyword evidence="1" id="KW-0472">Membrane</keyword>
<keyword evidence="3" id="KW-1185">Reference proteome</keyword>
<protein>
    <submittedName>
        <fullName evidence="2">Uncharacterized protein</fullName>
    </submittedName>
</protein>
<keyword evidence="1" id="KW-1133">Transmembrane helix</keyword>